<dbReference type="Proteomes" id="UP000189739">
    <property type="component" value="Unassembled WGS sequence"/>
</dbReference>
<gene>
    <name evidence="1" type="ORF">BC343_11770</name>
</gene>
<evidence type="ECO:0000313" key="2">
    <source>
        <dbReference type="Proteomes" id="UP000189739"/>
    </source>
</evidence>
<keyword evidence="2" id="KW-1185">Reference proteome</keyword>
<accession>A0A1S9PBH3</accession>
<dbReference type="AlphaFoldDB" id="A0A1S9PBH3"/>
<organism evidence="1 2">
    <name type="scientific">Mucilaginibacter pedocola</name>
    <dbReference type="NCBI Taxonomy" id="1792845"/>
    <lineage>
        <taxon>Bacteria</taxon>
        <taxon>Pseudomonadati</taxon>
        <taxon>Bacteroidota</taxon>
        <taxon>Sphingobacteriia</taxon>
        <taxon>Sphingobacteriales</taxon>
        <taxon>Sphingobacteriaceae</taxon>
        <taxon>Mucilaginibacter</taxon>
    </lineage>
</organism>
<dbReference type="EMBL" id="MBTF01000034">
    <property type="protein sequence ID" value="OOQ58305.1"/>
    <property type="molecule type" value="Genomic_DNA"/>
</dbReference>
<name>A0A1S9PBH3_9SPHI</name>
<protein>
    <submittedName>
        <fullName evidence="1">Uncharacterized protein</fullName>
    </submittedName>
</protein>
<comment type="caution">
    <text evidence="1">The sequence shown here is derived from an EMBL/GenBank/DDBJ whole genome shotgun (WGS) entry which is preliminary data.</text>
</comment>
<sequence>MAKLHSWYRQPNYNSSPINFQQNLLRGYFKNQYYFRINTRRFRHEVGLKPVDLYLPEPVQKQLQQENLPALFHECLHYLHEISTVIGNVSMGLSMAMKACFTSWLDKSLVSARSEGLVRAALNLRRELFR</sequence>
<proteinExistence type="predicted"/>
<reference evidence="1 2" key="1">
    <citation type="submission" date="2016-07" db="EMBL/GenBank/DDBJ databases">
        <title>Genomic analysis of zinc-resistant bacterium Mucilaginibacter pedocola TBZ30.</title>
        <authorList>
            <person name="Huang J."/>
            <person name="Tang J."/>
        </authorList>
    </citation>
    <scope>NUCLEOTIDE SEQUENCE [LARGE SCALE GENOMIC DNA]</scope>
    <source>
        <strain evidence="1 2">TBZ30</strain>
    </source>
</reference>
<evidence type="ECO:0000313" key="1">
    <source>
        <dbReference type="EMBL" id="OOQ58305.1"/>
    </source>
</evidence>